<evidence type="ECO:0000259" key="2">
    <source>
        <dbReference type="PROSITE" id="PS50076"/>
    </source>
</evidence>
<protein>
    <recommendedName>
        <fullName evidence="2">J domain-containing protein</fullName>
    </recommendedName>
</protein>
<dbReference type="InterPro" id="IPR008971">
    <property type="entry name" value="HSP40/DnaJ_pept-bd"/>
</dbReference>
<proteinExistence type="predicted"/>
<name>A0A1J1LI27_9CYAN</name>
<evidence type="ECO:0000313" key="4">
    <source>
        <dbReference type="Proteomes" id="UP000184315"/>
    </source>
</evidence>
<dbReference type="EMBL" id="CZDF01000148">
    <property type="protein sequence ID" value="CUR32261.1"/>
    <property type="molecule type" value="Genomic_DNA"/>
</dbReference>
<dbReference type="InterPro" id="IPR036869">
    <property type="entry name" value="J_dom_sf"/>
</dbReference>
<dbReference type="PANTHER" id="PTHR43096">
    <property type="entry name" value="DNAJ HOMOLOG 1, MITOCHONDRIAL-RELATED"/>
    <property type="match status" value="1"/>
</dbReference>
<dbReference type="GO" id="GO:0042026">
    <property type="term" value="P:protein refolding"/>
    <property type="evidence" value="ECO:0007669"/>
    <property type="project" value="TreeGrafter"/>
</dbReference>
<dbReference type="Proteomes" id="UP000184315">
    <property type="component" value="Unassembled WGS sequence"/>
</dbReference>
<dbReference type="SUPFAM" id="SSF46565">
    <property type="entry name" value="Chaperone J-domain"/>
    <property type="match status" value="1"/>
</dbReference>
<dbReference type="PRINTS" id="PR00625">
    <property type="entry name" value="JDOMAIN"/>
</dbReference>
<dbReference type="PANTHER" id="PTHR43096:SF52">
    <property type="entry name" value="DNAJ HOMOLOG 1, MITOCHONDRIAL-RELATED"/>
    <property type="match status" value="1"/>
</dbReference>
<dbReference type="SUPFAM" id="SSF49493">
    <property type="entry name" value="HSP40/DnaJ peptide-binding domain"/>
    <property type="match status" value="2"/>
</dbReference>
<feature type="domain" description="J" evidence="2">
    <location>
        <begin position="8"/>
        <end position="73"/>
    </location>
</feature>
<dbReference type="Gene3D" id="1.10.287.110">
    <property type="entry name" value="DnaJ domain"/>
    <property type="match status" value="1"/>
</dbReference>
<dbReference type="GO" id="GO:0051082">
    <property type="term" value="F:unfolded protein binding"/>
    <property type="evidence" value="ECO:0007669"/>
    <property type="project" value="InterPro"/>
</dbReference>
<sequence>MAAQDFKDYYAILGVDKAVDQDAIKKAYRKLARQYHPDLNPNDKKAEERFKEINEAYEVLSNEENRKKYDQYGQYWKYAQEGMPPPGTGATQYEDTDFGQYGDFNDFINQLLNRYGQGDRQGRRAYRYYTSDGYPEETDEFDPGYRSPYHSYAPQPDVEAAIVLTMAEAFQGVVKQLQLEGEPSFKVRVPPGAKPGSRIRIKGKGRMNPFTKEHGDLYVTIDLAPHPFFKLDDQTNITCEINLAPDEAVLGTDLQVPTPDGLVTMKIPPGVKSGQVLRLRGKGWKLLKGERTDQLVKLMIVAPKENELSEIERTSYETIRAHRMFNPHANLENITL</sequence>
<evidence type="ECO:0000313" key="3">
    <source>
        <dbReference type="EMBL" id="CUR32261.1"/>
    </source>
</evidence>
<keyword evidence="4" id="KW-1185">Reference proteome</keyword>
<dbReference type="RefSeq" id="WP_072719004.1">
    <property type="nucleotide sequence ID" value="NZ_LN889796.1"/>
</dbReference>
<dbReference type="InterPro" id="IPR002939">
    <property type="entry name" value="DnaJ_C"/>
</dbReference>
<reference evidence="4" key="1">
    <citation type="submission" date="2015-10" db="EMBL/GenBank/DDBJ databases">
        <authorList>
            <person name="Regsiter A."/>
            <person name="william w."/>
        </authorList>
    </citation>
    <scope>NUCLEOTIDE SEQUENCE [LARGE SCALE GENOMIC DNA]</scope>
</reference>
<keyword evidence="1" id="KW-0143">Chaperone</keyword>
<evidence type="ECO:0000256" key="1">
    <source>
        <dbReference type="ARBA" id="ARBA00023186"/>
    </source>
</evidence>
<dbReference type="PROSITE" id="PS50076">
    <property type="entry name" value="DNAJ_2"/>
    <property type="match status" value="1"/>
</dbReference>
<dbReference type="SMART" id="SM00271">
    <property type="entry name" value="DnaJ"/>
    <property type="match status" value="1"/>
</dbReference>
<organism evidence="3 4">
    <name type="scientific">Planktothrix tepida PCC 9214</name>
    <dbReference type="NCBI Taxonomy" id="671072"/>
    <lineage>
        <taxon>Bacteria</taxon>
        <taxon>Bacillati</taxon>
        <taxon>Cyanobacteriota</taxon>
        <taxon>Cyanophyceae</taxon>
        <taxon>Oscillatoriophycideae</taxon>
        <taxon>Oscillatoriales</taxon>
        <taxon>Microcoleaceae</taxon>
        <taxon>Planktothrix</taxon>
    </lineage>
</organism>
<dbReference type="STRING" id="671072.PL9214430233"/>
<dbReference type="GO" id="GO:0005737">
    <property type="term" value="C:cytoplasm"/>
    <property type="evidence" value="ECO:0007669"/>
    <property type="project" value="TreeGrafter"/>
</dbReference>
<gene>
    <name evidence="3" type="ORF">PL9214430233</name>
</gene>
<dbReference type="AlphaFoldDB" id="A0A1J1LI27"/>
<accession>A0A1J1LI27</accession>
<dbReference type="Pfam" id="PF00226">
    <property type="entry name" value="DnaJ"/>
    <property type="match status" value="1"/>
</dbReference>
<dbReference type="CDD" id="cd06257">
    <property type="entry name" value="DnaJ"/>
    <property type="match status" value="1"/>
</dbReference>
<dbReference type="OrthoDB" id="9779889at2"/>
<dbReference type="PROSITE" id="PS00636">
    <property type="entry name" value="DNAJ_1"/>
    <property type="match status" value="1"/>
</dbReference>
<dbReference type="InterPro" id="IPR018253">
    <property type="entry name" value="DnaJ_domain_CS"/>
</dbReference>
<dbReference type="CDD" id="cd10747">
    <property type="entry name" value="DnaJ_C"/>
    <property type="match status" value="1"/>
</dbReference>
<dbReference type="InterPro" id="IPR001623">
    <property type="entry name" value="DnaJ_domain"/>
</dbReference>
<dbReference type="Gene3D" id="2.60.260.20">
    <property type="entry name" value="Urease metallochaperone UreE, N-terminal domain"/>
    <property type="match status" value="2"/>
</dbReference>
<dbReference type="Pfam" id="PF01556">
    <property type="entry name" value="DnaJ_C"/>
    <property type="match status" value="1"/>
</dbReference>